<evidence type="ECO:0000256" key="1">
    <source>
        <dbReference type="ARBA" id="ARBA00006464"/>
    </source>
</evidence>
<sequence length="404" mass="45869">MGTDKKIRHILCIDPDKDACNSLQAGFENNHQGRFLVTAFCSCHEVFKWLQAGNIPDAIISEYTLTDMNKLQFLHLLKSSGSLKKSLFLFTSTVELSKPERIALLKEGVDDFFVKPIEIDALAYRLSYLFQIKNFKQSEEKQVFKSYKIPILKRAFDIFSSAMALILLSPVLFIVGLIIKLESKGPVLYKSKRVGMGYQIFDLYKFRSMAAGADKNIEKLKHLNMYQNQEAVLQKVGVHDGFHQAVEDEAILAPIANAKDVFIADNVIYTQSEYANLQKSKQSGIFMKFKDDPRVTKFGRFIRNTSIDELPQLINVLIGDISIVGNRPLPLYEAEKLTTDAWTERFMAPAGITGLWQVTKRGKSDMSEAERIALDNHYAQNCSVWFDIQIILKTFPALLQSENV</sequence>
<accession>B3QU64</accession>
<keyword evidence="3" id="KW-0472">Membrane</keyword>
<dbReference type="SMART" id="SM00448">
    <property type="entry name" value="REC"/>
    <property type="match status" value="1"/>
</dbReference>
<comment type="similarity">
    <text evidence="1">Belongs to the bacterial sugar transferase family.</text>
</comment>
<gene>
    <name evidence="5" type="ordered locus">Ctha_0391</name>
</gene>
<evidence type="ECO:0000313" key="5">
    <source>
        <dbReference type="EMBL" id="ACF12862.1"/>
    </source>
</evidence>
<protein>
    <submittedName>
        <fullName evidence="5">Response regulator receiver protein</fullName>
    </submittedName>
</protein>
<dbReference type="Proteomes" id="UP000001208">
    <property type="component" value="Chromosome"/>
</dbReference>
<dbReference type="PANTHER" id="PTHR30576">
    <property type="entry name" value="COLANIC BIOSYNTHESIS UDP-GLUCOSE LIPID CARRIER TRANSFERASE"/>
    <property type="match status" value="1"/>
</dbReference>
<evidence type="ECO:0000259" key="4">
    <source>
        <dbReference type="PROSITE" id="PS50110"/>
    </source>
</evidence>
<dbReference type="InterPro" id="IPR003362">
    <property type="entry name" value="Bact_transf"/>
</dbReference>
<dbReference type="OrthoDB" id="9774190at2"/>
<evidence type="ECO:0000313" key="6">
    <source>
        <dbReference type="Proteomes" id="UP000001208"/>
    </source>
</evidence>
<dbReference type="Pfam" id="PF02397">
    <property type="entry name" value="Bac_transf"/>
    <property type="match status" value="1"/>
</dbReference>
<dbReference type="eggNOG" id="COG2148">
    <property type="taxonomic scope" value="Bacteria"/>
</dbReference>
<dbReference type="SUPFAM" id="SSF52172">
    <property type="entry name" value="CheY-like"/>
    <property type="match status" value="1"/>
</dbReference>
<dbReference type="GO" id="GO:0016780">
    <property type="term" value="F:phosphotransferase activity, for other substituted phosphate groups"/>
    <property type="evidence" value="ECO:0007669"/>
    <property type="project" value="TreeGrafter"/>
</dbReference>
<dbReference type="eggNOG" id="COG0745">
    <property type="taxonomic scope" value="Bacteria"/>
</dbReference>
<keyword evidence="6" id="KW-1185">Reference proteome</keyword>
<dbReference type="EMBL" id="CP001100">
    <property type="protein sequence ID" value="ACF12862.1"/>
    <property type="molecule type" value="Genomic_DNA"/>
</dbReference>
<dbReference type="STRING" id="517418.Ctha_0391"/>
<reference evidence="5 6" key="1">
    <citation type="submission" date="2008-06" db="EMBL/GenBank/DDBJ databases">
        <title>Complete sequence of Chloroherpeton thalassium ATCC 35110.</title>
        <authorList>
            <consortium name="US DOE Joint Genome Institute"/>
            <person name="Lucas S."/>
            <person name="Copeland A."/>
            <person name="Lapidus A."/>
            <person name="Glavina del Rio T."/>
            <person name="Dalin E."/>
            <person name="Tice H."/>
            <person name="Bruce D."/>
            <person name="Goodwin L."/>
            <person name="Pitluck S."/>
            <person name="Schmutz J."/>
            <person name="Larimer F."/>
            <person name="Land M."/>
            <person name="Hauser L."/>
            <person name="Kyrpides N."/>
            <person name="Mikhailova N."/>
            <person name="Liu Z."/>
            <person name="Li T."/>
            <person name="Zhao F."/>
            <person name="Overmann J."/>
            <person name="Bryant D.A."/>
            <person name="Richardson P."/>
        </authorList>
    </citation>
    <scope>NUCLEOTIDE SEQUENCE [LARGE SCALE GENOMIC DNA]</scope>
    <source>
        <strain evidence="6">ATCC 35110 / GB-78</strain>
    </source>
</reference>
<keyword evidence="3" id="KW-0812">Transmembrane</keyword>
<dbReference type="Pfam" id="PF00072">
    <property type="entry name" value="Response_reg"/>
    <property type="match status" value="1"/>
</dbReference>
<keyword evidence="3" id="KW-1133">Transmembrane helix</keyword>
<dbReference type="PANTHER" id="PTHR30576:SF0">
    <property type="entry name" value="UNDECAPRENYL-PHOSPHATE N-ACETYLGALACTOSAMINYL 1-PHOSPHATE TRANSFERASE-RELATED"/>
    <property type="match status" value="1"/>
</dbReference>
<comment type="caution">
    <text evidence="2">Lacks conserved residue(s) required for the propagation of feature annotation.</text>
</comment>
<dbReference type="InterPro" id="IPR001789">
    <property type="entry name" value="Sig_transdc_resp-reg_receiver"/>
</dbReference>
<dbReference type="KEGG" id="cts:Ctha_0391"/>
<feature type="domain" description="Response regulatory" evidence="4">
    <location>
        <begin position="9"/>
        <end position="130"/>
    </location>
</feature>
<dbReference type="Gene3D" id="3.40.50.2300">
    <property type="match status" value="1"/>
</dbReference>
<evidence type="ECO:0000256" key="3">
    <source>
        <dbReference type="SAM" id="Phobius"/>
    </source>
</evidence>
<dbReference type="GO" id="GO:0000160">
    <property type="term" value="P:phosphorelay signal transduction system"/>
    <property type="evidence" value="ECO:0007669"/>
    <property type="project" value="InterPro"/>
</dbReference>
<dbReference type="CDD" id="cd00156">
    <property type="entry name" value="REC"/>
    <property type="match status" value="1"/>
</dbReference>
<name>B3QU64_CHLT3</name>
<feature type="transmembrane region" description="Helical" evidence="3">
    <location>
        <begin position="155"/>
        <end position="179"/>
    </location>
</feature>
<dbReference type="AlphaFoldDB" id="B3QU64"/>
<dbReference type="InterPro" id="IPR011006">
    <property type="entry name" value="CheY-like_superfamily"/>
</dbReference>
<proteinExistence type="inferred from homology"/>
<dbReference type="PROSITE" id="PS50110">
    <property type="entry name" value="RESPONSE_REGULATORY"/>
    <property type="match status" value="1"/>
</dbReference>
<dbReference type="RefSeq" id="WP_012498946.1">
    <property type="nucleotide sequence ID" value="NC_011026.1"/>
</dbReference>
<evidence type="ECO:0000256" key="2">
    <source>
        <dbReference type="PROSITE-ProRule" id="PRU00169"/>
    </source>
</evidence>
<organism evidence="5 6">
    <name type="scientific">Chloroherpeton thalassium (strain ATCC 35110 / GB-78)</name>
    <dbReference type="NCBI Taxonomy" id="517418"/>
    <lineage>
        <taxon>Bacteria</taxon>
        <taxon>Pseudomonadati</taxon>
        <taxon>Chlorobiota</taxon>
        <taxon>Chlorobiia</taxon>
        <taxon>Chlorobiales</taxon>
        <taxon>Chloroherpetonaceae</taxon>
        <taxon>Chloroherpeton</taxon>
    </lineage>
</organism>
<dbReference type="HOGENOM" id="CLU_024920_1_3_10"/>